<accession>A0A4R3MEB6</accession>
<dbReference type="Proteomes" id="UP000295678">
    <property type="component" value="Unassembled WGS sequence"/>
</dbReference>
<name>A0A4R3MEB6_9HYPH</name>
<keyword evidence="2" id="KW-1185">Reference proteome</keyword>
<comment type="caution">
    <text evidence="1">The sequence shown here is derived from an EMBL/GenBank/DDBJ whole genome shotgun (WGS) entry which is preliminary data.</text>
</comment>
<protein>
    <submittedName>
        <fullName evidence="1">Uncharacterized protein</fullName>
    </submittedName>
</protein>
<evidence type="ECO:0000313" key="2">
    <source>
        <dbReference type="Proteomes" id="UP000295678"/>
    </source>
</evidence>
<dbReference type="AlphaFoldDB" id="A0A4R3MEB6"/>
<sequence>MRRDHVRFELHRVRWSHSCDPLTRVRGVAAPDPMETNMAAVKETTQIELPPLNLEIIEVTLVGDTPLISHAWSEKAKREMLGKQMKRAKPAKEAKDPHEDFQQSLYRIEGGGYGFPSVAFKAAAVTACTSVAGITKVAARQAFHVVGAQSAVRGAFKGALMRMDLVRILGSEPEMREDMVRIAMGTADIRYRGQFWPWHATVRVRYNANVLSAAQIVNLFNTAGFGVGIGEWRPEKDGQFGMFHVATAEEMRRLVTEAA</sequence>
<gene>
    <name evidence="1" type="ORF">EDC22_1054</name>
</gene>
<proteinExistence type="predicted"/>
<dbReference type="EMBL" id="SMAK01000005">
    <property type="protein sequence ID" value="TCT10507.1"/>
    <property type="molecule type" value="Genomic_DNA"/>
</dbReference>
<organism evidence="1 2">
    <name type="scientific">Tepidamorphus gemmatus</name>
    <dbReference type="NCBI Taxonomy" id="747076"/>
    <lineage>
        <taxon>Bacteria</taxon>
        <taxon>Pseudomonadati</taxon>
        <taxon>Pseudomonadota</taxon>
        <taxon>Alphaproteobacteria</taxon>
        <taxon>Hyphomicrobiales</taxon>
        <taxon>Tepidamorphaceae</taxon>
        <taxon>Tepidamorphus</taxon>
    </lineage>
</organism>
<reference evidence="1 2" key="1">
    <citation type="submission" date="2019-03" db="EMBL/GenBank/DDBJ databases">
        <title>Genomic Encyclopedia of Type Strains, Phase IV (KMG-IV): sequencing the most valuable type-strain genomes for metagenomic binning, comparative biology and taxonomic classification.</title>
        <authorList>
            <person name="Goeker M."/>
        </authorList>
    </citation>
    <scope>NUCLEOTIDE SEQUENCE [LARGE SCALE GENOMIC DNA]</scope>
    <source>
        <strain evidence="1 2">DSM 19345</strain>
    </source>
</reference>
<evidence type="ECO:0000313" key="1">
    <source>
        <dbReference type="EMBL" id="TCT10507.1"/>
    </source>
</evidence>